<name>A0AAV5LLC5_9ROSI</name>
<dbReference type="EMBL" id="BPVZ01000127">
    <property type="protein sequence ID" value="GKV38194.1"/>
    <property type="molecule type" value="Genomic_DNA"/>
</dbReference>
<dbReference type="Proteomes" id="UP001054252">
    <property type="component" value="Unassembled WGS sequence"/>
</dbReference>
<evidence type="ECO:0000313" key="6">
    <source>
        <dbReference type="EMBL" id="GKV38194.1"/>
    </source>
</evidence>
<dbReference type="GO" id="GO:0005789">
    <property type="term" value="C:endoplasmic reticulum membrane"/>
    <property type="evidence" value="ECO:0007669"/>
    <property type="project" value="TreeGrafter"/>
</dbReference>
<dbReference type="PANTHER" id="PTHR44176">
    <property type="entry name" value="DNAJ HOMOLOG SUBFAMILY C MEMBER 25"/>
    <property type="match status" value="1"/>
</dbReference>
<accession>A0AAV5LLC5</accession>
<evidence type="ECO:0000256" key="1">
    <source>
        <dbReference type="ARBA" id="ARBA00004370"/>
    </source>
</evidence>
<keyword evidence="5" id="KW-0143">Chaperone</keyword>
<evidence type="ECO:0000313" key="7">
    <source>
        <dbReference type="Proteomes" id="UP001054252"/>
    </source>
</evidence>
<dbReference type="AlphaFoldDB" id="A0AAV5LLC5"/>
<keyword evidence="2" id="KW-0812">Transmembrane</keyword>
<keyword evidence="7" id="KW-1185">Reference proteome</keyword>
<comment type="caution">
    <text evidence="6">The sequence shown here is derived from an EMBL/GenBank/DDBJ whole genome shotgun (WGS) entry which is preliminary data.</text>
</comment>
<sequence length="93" mass="10558">MVKKTPAYKNRLQALELERSGGTTNKKSTRQMDKKIKEDLSKELELDTKGVEKPCIWKLIGVRFGLLPYTLGKVRDARLTPAALFAWPLVSEI</sequence>
<dbReference type="GO" id="GO:0006457">
    <property type="term" value="P:protein folding"/>
    <property type="evidence" value="ECO:0007669"/>
    <property type="project" value="InterPro"/>
</dbReference>
<proteinExistence type="predicted"/>
<organism evidence="6 7">
    <name type="scientific">Rubroshorea leprosula</name>
    <dbReference type="NCBI Taxonomy" id="152421"/>
    <lineage>
        <taxon>Eukaryota</taxon>
        <taxon>Viridiplantae</taxon>
        <taxon>Streptophyta</taxon>
        <taxon>Embryophyta</taxon>
        <taxon>Tracheophyta</taxon>
        <taxon>Spermatophyta</taxon>
        <taxon>Magnoliopsida</taxon>
        <taxon>eudicotyledons</taxon>
        <taxon>Gunneridae</taxon>
        <taxon>Pentapetalae</taxon>
        <taxon>rosids</taxon>
        <taxon>malvids</taxon>
        <taxon>Malvales</taxon>
        <taxon>Dipterocarpaceae</taxon>
        <taxon>Rubroshorea</taxon>
    </lineage>
</organism>
<keyword evidence="4" id="KW-0472">Membrane</keyword>
<reference evidence="6 7" key="1">
    <citation type="journal article" date="2021" name="Commun. Biol.">
        <title>The genome of Shorea leprosula (Dipterocarpaceae) highlights the ecological relevance of drought in aseasonal tropical rainforests.</title>
        <authorList>
            <person name="Ng K.K.S."/>
            <person name="Kobayashi M.J."/>
            <person name="Fawcett J.A."/>
            <person name="Hatakeyama M."/>
            <person name="Paape T."/>
            <person name="Ng C.H."/>
            <person name="Ang C.C."/>
            <person name="Tnah L.H."/>
            <person name="Lee C.T."/>
            <person name="Nishiyama T."/>
            <person name="Sese J."/>
            <person name="O'Brien M.J."/>
            <person name="Copetti D."/>
            <person name="Mohd Noor M.I."/>
            <person name="Ong R.C."/>
            <person name="Putra M."/>
            <person name="Sireger I.Z."/>
            <person name="Indrioko S."/>
            <person name="Kosugi Y."/>
            <person name="Izuno A."/>
            <person name="Isagi Y."/>
            <person name="Lee S.L."/>
            <person name="Shimizu K.K."/>
        </authorList>
    </citation>
    <scope>NUCLEOTIDE SEQUENCE [LARGE SCALE GENOMIC DNA]</scope>
    <source>
        <strain evidence="6">214</strain>
    </source>
</reference>
<comment type="subcellular location">
    <subcellularLocation>
        <location evidence="1">Membrane</location>
    </subcellularLocation>
</comment>
<evidence type="ECO:0000256" key="4">
    <source>
        <dbReference type="ARBA" id="ARBA00023136"/>
    </source>
</evidence>
<evidence type="ECO:0000256" key="5">
    <source>
        <dbReference type="ARBA" id="ARBA00023186"/>
    </source>
</evidence>
<protein>
    <submittedName>
        <fullName evidence="6">Uncharacterized protein</fullName>
    </submittedName>
</protein>
<evidence type="ECO:0000256" key="3">
    <source>
        <dbReference type="ARBA" id="ARBA00022989"/>
    </source>
</evidence>
<gene>
    <name evidence="6" type="ORF">SLEP1_g46129</name>
</gene>
<dbReference type="PANTHER" id="PTHR44176:SF1">
    <property type="entry name" value="DNAJ HOMOLOG SUBFAMILY C MEMBER 25"/>
    <property type="match status" value="1"/>
</dbReference>
<evidence type="ECO:0000256" key="2">
    <source>
        <dbReference type="ARBA" id="ARBA00022692"/>
    </source>
</evidence>
<dbReference type="InterPro" id="IPR044632">
    <property type="entry name" value="DNAJC25-like"/>
</dbReference>
<keyword evidence="3" id="KW-1133">Transmembrane helix</keyword>